<name>A0A066WEN1_TILAU</name>
<feature type="chain" id="PRO_5001633754" evidence="1">
    <location>
        <begin position="31"/>
        <end position="125"/>
    </location>
</feature>
<evidence type="ECO:0000313" key="3">
    <source>
        <dbReference type="Proteomes" id="UP000027361"/>
    </source>
</evidence>
<keyword evidence="1" id="KW-0732">Signal</keyword>
<organism evidence="2 3">
    <name type="scientific">Tilletiaria anomala (strain ATCC 24038 / CBS 436.72 / UBC 951)</name>
    <dbReference type="NCBI Taxonomy" id="1037660"/>
    <lineage>
        <taxon>Eukaryota</taxon>
        <taxon>Fungi</taxon>
        <taxon>Dikarya</taxon>
        <taxon>Basidiomycota</taxon>
        <taxon>Ustilaginomycotina</taxon>
        <taxon>Exobasidiomycetes</taxon>
        <taxon>Georgefischeriales</taxon>
        <taxon>Tilletiariaceae</taxon>
        <taxon>Tilletiaria</taxon>
    </lineage>
</organism>
<dbReference type="EMBL" id="JMSN01000011">
    <property type="protein sequence ID" value="KDN52377.1"/>
    <property type="molecule type" value="Genomic_DNA"/>
</dbReference>
<evidence type="ECO:0000256" key="1">
    <source>
        <dbReference type="SAM" id="SignalP"/>
    </source>
</evidence>
<gene>
    <name evidence="2" type="ORF">K437DRAFT_18002</name>
</gene>
<keyword evidence="3" id="KW-1185">Reference proteome</keyword>
<accession>A0A066WEN1</accession>
<evidence type="ECO:0000313" key="2">
    <source>
        <dbReference type="EMBL" id="KDN52377.1"/>
    </source>
</evidence>
<dbReference type="RefSeq" id="XP_013245149.1">
    <property type="nucleotide sequence ID" value="XM_013389695.1"/>
</dbReference>
<protein>
    <submittedName>
        <fullName evidence="2">Uncharacterized protein</fullName>
    </submittedName>
</protein>
<dbReference type="InParanoid" id="A0A066WEN1"/>
<feature type="signal peptide" evidence="1">
    <location>
        <begin position="1"/>
        <end position="30"/>
    </location>
</feature>
<dbReference type="Proteomes" id="UP000027361">
    <property type="component" value="Unassembled WGS sequence"/>
</dbReference>
<proteinExistence type="predicted"/>
<dbReference type="HOGENOM" id="CLU_1994192_0_0_1"/>
<sequence length="125" mass="13804">MERIKLSGGRFNSTLGLIFTFCFFVQPSPTSNLVSPSRRRGTTQPHPDNLPCVSTVSCAPPFKGVSIISLCHRLYDRIELASMAAQEKSMFAMCLGSHDIVNVERLRDVVETLSLRGRVAEACTE</sequence>
<comment type="caution">
    <text evidence="2">The sequence shown here is derived from an EMBL/GenBank/DDBJ whole genome shotgun (WGS) entry which is preliminary data.</text>
</comment>
<dbReference type="AlphaFoldDB" id="A0A066WEN1"/>
<reference evidence="2 3" key="1">
    <citation type="submission" date="2014-05" db="EMBL/GenBank/DDBJ databases">
        <title>Draft genome sequence of a rare smut relative, Tilletiaria anomala UBC 951.</title>
        <authorList>
            <consortium name="DOE Joint Genome Institute"/>
            <person name="Toome M."/>
            <person name="Kuo A."/>
            <person name="Henrissat B."/>
            <person name="Lipzen A."/>
            <person name="Tritt A."/>
            <person name="Yoshinaga Y."/>
            <person name="Zane M."/>
            <person name="Barry K."/>
            <person name="Grigoriev I.V."/>
            <person name="Spatafora J.W."/>
            <person name="Aimea M.C."/>
        </authorList>
    </citation>
    <scope>NUCLEOTIDE SEQUENCE [LARGE SCALE GENOMIC DNA]</scope>
    <source>
        <strain evidence="2 3">UBC 951</strain>
    </source>
</reference>
<dbReference type="GeneID" id="25261894"/>